<keyword evidence="4" id="KW-1185">Reference proteome</keyword>
<evidence type="ECO:0000313" key="4">
    <source>
        <dbReference type="Proteomes" id="UP000265768"/>
    </source>
</evidence>
<dbReference type="InterPro" id="IPR042099">
    <property type="entry name" value="ANL_N_sf"/>
</dbReference>
<accession>A0A3A4AWM3</accession>
<protein>
    <recommendedName>
        <fullName evidence="2">AMP-dependent synthetase/ligase domain-containing protein</fullName>
    </recommendedName>
</protein>
<evidence type="ECO:0000259" key="2">
    <source>
        <dbReference type="Pfam" id="PF00501"/>
    </source>
</evidence>
<sequence length="484" mass="51924">MPRLLPVVLQRGPSAFPGRYIWAVPAPSSPGQERPMKAVGSSPPPASSRITLAGDLDALDRAELERLRERNFAAMLDAALRTPAVRRRWPDLKPGMTTADLAGLPLLGSDDLADGSPPHSDEFLLGGDGPGMVLRSSGTSSKPKMMYHSWEFNLQVSTLGARGLRAASRSAPPRRIANCFYPAELSGGAFLFTQEVIRLAGARAYPLASQTSPADTAEVIAEHAVDALASNPGYGVEVLTGAEPGRTASLRHFFYIGELLGRARMRMIAEAAPHVKVRSLAYSTSETGPIGYQCERTGDATHHVHEDAVVVEVVDERTGEPLPDGETGEVIVTALSDTGMALFRYRIGDVGVFGGTPCPCGSPARLLTLHGRTATSLNIDTEVVSSDLLLGRLGRLGVTEPADCQLQVLPEEHGYRLRLLLSNRTPEWITREAVVDCLSGAQQLRAVLSSAQCRGFTVERVSPELFARTERGKVPVLYAHPMPG</sequence>
<dbReference type="Gene3D" id="3.40.50.12780">
    <property type="entry name" value="N-terminal domain of ligase-like"/>
    <property type="match status" value="1"/>
</dbReference>
<dbReference type="SUPFAM" id="SSF56801">
    <property type="entry name" value="Acetyl-CoA synthetase-like"/>
    <property type="match status" value="1"/>
</dbReference>
<proteinExistence type="predicted"/>
<organism evidence="3 4">
    <name type="scientific">Bailinhaonella thermotolerans</name>
    <dbReference type="NCBI Taxonomy" id="1070861"/>
    <lineage>
        <taxon>Bacteria</taxon>
        <taxon>Bacillati</taxon>
        <taxon>Actinomycetota</taxon>
        <taxon>Actinomycetes</taxon>
        <taxon>Streptosporangiales</taxon>
        <taxon>Streptosporangiaceae</taxon>
        <taxon>Bailinhaonella</taxon>
    </lineage>
</organism>
<dbReference type="OrthoDB" id="580775at2"/>
<dbReference type="PANTHER" id="PTHR43845:SF1">
    <property type="entry name" value="BLR5969 PROTEIN"/>
    <property type="match status" value="1"/>
</dbReference>
<feature type="domain" description="AMP-dependent synthetase/ligase" evidence="2">
    <location>
        <begin position="132"/>
        <end position="332"/>
    </location>
</feature>
<name>A0A3A4AWM3_9ACTN</name>
<gene>
    <name evidence="3" type="ORF">D5H75_07770</name>
</gene>
<dbReference type="EMBL" id="QZEY01000002">
    <property type="protein sequence ID" value="RJL34335.1"/>
    <property type="molecule type" value="Genomic_DNA"/>
</dbReference>
<evidence type="ECO:0000256" key="1">
    <source>
        <dbReference type="SAM" id="MobiDB-lite"/>
    </source>
</evidence>
<dbReference type="PANTHER" id="PTHR43845">
    <property type="entry name" value="BLR5969 PROTEIN"/>
    <property type="match status" value="1"/>
</dbReference>
<dbReference type="Pfam" id="PF00501">
    <property type="entry name" value="AMP-binding"/>
    <property type="match status" value="1"/>
</dbReference>
<feature type="region of interest" description="Disordered" evidence="1">
    <location>
        <begin position="26"/>
        <end position="49"/>
    </location>
</feature>
<dbReference type="InterPro" id="IPR000873">
    <property type="entry name" value="AMP-dep_synth/lig_dom"/>
</dbReference>
<comment type="caution">
    <text evidence="3">The sequence shown here is derived from an EMBL/GenBank/DDBJ whole genome shotgun (WGS) entry which is preliminary data.</text>
</comment>
<dbReference type="Proteomes" id="UP000265768">
    <property type="component" value="Unassembled WGS sequence"/>
</dbReference>
<dbReference type="AlphaFoldDB" id="A0A3A4AWM3"/>
<evidence type="ECO:0000313" key="3">
    <source>
        <dbReference type="EMBL" id="RJL34335.1"/>
    </source>
</evidence>
<reference evidence="3 4" key="1">
    <citation type="submission" date="2018-09" db="EMBL/GenBank/DDBJ databases">
        <title>YIM 75507 draft genome.</title>
        <authorList>
            <person name="Tang S."/>
            <person name="Feng Y."/>
        </authorList>
    </citation>
    <scope>NUCLEOTIDE SEQUENCE [LARGE SCALE GENOMIC DNA]</scope>
    <source>
        <strain evidence="3 4">YIM 75507</strain>
    </source>
</reference>